<dbReference type="PANTHER" id="PTHR38839:SF7">
    <property type="entry name" value="TRANSCRIPTIONAL REGULATOR WHIB4"/>
    <property type="match status" value="1"/>
</dbReference>
<keyword evidence="15" id="KW-1185">Reference proteome</keyword>
<comment type="similarity">
    <text evidence="2 11">Belongs to the WhiB family.</text>
</comment>
<dbReference type="GO" id="GO:0005737">
    <property type="term" value="C:cytoplasm"/>
    <property type="evidence" value="ECO:0007669"/>
    <property type="project" value="UniProtKB-SubCell"/>
</dbReference>
<evidence type="ECO:0000256" key="7">
    <source>
        <dbReference type="ARBA" id="ARBA00023015"/>
    </source>
</evidence>
<evidence type="ECO:0000256" key="8">
    <source>
        <dbReference type="ARBA" id="ARBA00023125"/>
    </source>
</evidence>
<keyword evidence="6 11" id="KW-0411">Iron-sulfur</keyword>
<dbReference type="GO" id="GO:0003677">
    <property type="term" value="F:DNA binding"/>
    <property type="evidence" value="ECO:0007669"/>
    <property type="project" value="UniProtKB-UniRule"/>
</dbReference>
<feature type="binding site" evidence="11">
    <location>
        <position position="37"/>
    </location>
    <ligand>
        <name>[4Fe-4S] cluster</name>
        <dbReference type="ChEBI" id="CHEBI:49883"/>
    </ligand>
</feature>
<dbReference type="AlphaFoldDB" id="A0A841E7D0"/>
<comment type="function">
    <text evidence="11">Acts as a transcriptional regulator. Probably redox-responsive. The apo- but not holo-form probably binds DNA.</text>
</comment>
<dbReference type="PROSITE" id="PS51674">
    <property type="entry name" value="4FE4S_WBL"/>
    <property type="match status" value="1"/>
</dbReference>
<gene>
    <name evidence="11" type="primary">whiB</name>
    <name evidence="14" type="ORF">HNR25_002667</name>
</gene>
<keyword evidence="11" id="KW-0963">Cytoplasm</keyword>
<reference evidence="14 15" key="1">
    <citation type="submission" date="2020-08" db="EMBL/GenBank/DDBJ databases">
        <title>Sequencing the genomes of 1000 actinobacteria strains.</title>
        <authorList>
            <person name="Klenk H.-P."/>
        </authorList>
    </citation>
    <scope>NUCLEOTIDE SEQUENCE [LARGE SCALE GENOMIC DNA]</scope>
    <source>
        <strain evidence="14 15">DSM 44593</strain>
    </source>
</reference>
<dbReference type="Pfam" id="PF02467">
    <property type="entry name" value="Whib"/>
    <property type="match status" value="1"/>
</dbReference>
<dbReference type="GO" id="GO:0035731">
    <property type="term" value="F:dinitrosyl-iron complex binding"/>
    <property type="evidence" value="ECO:0007669"/>
    <property type="project" value="UniProtKB-UniRule"/>
</dbReference>
<evidence type="ECO:0000313" key="15">
    <source>
        <dbReference type="Proteomes" id="UP000578077"/>
    </source>
</evidence>
<dbReference type="GO" id="GO:0047134">
    <property type="term" value="F:protein-disulfide reductase [NAD(P)H] activity"/>
    <property type="evidence" value="ECO:0007669"/>
    <property type="project" value="TreeGrafter"/>
</dbReference>
<keyword evidence="4 11" id="KW-0479">Metal-binding</keyword>
<evidence type="ECO:0000256" key="9">
    <source>
        <dbReference type="ARBA" id="ARBA00023157"/>
    </source>
</evidence>
<dbReference type="PANTHER" id="PTHR38839">
    <property type="entry name" value="TRANSCRIPTIONAL REGULATOR WHID-RELATED"/>
    <property type="match status" value="1"/>
</dbReference>
<comment type="cofactor">
    <cofactor evidence="11">
        <name>[4Fe-4S] cluster</name>
        <dbReference type="ChEBI" id="CHEBI:49883"/>
    </cofactor>
    <text evidence="11">Binds 1 [4Fe-4S] cluster per subunit. Following nitrosylation of the [4Fe-4S] cluster binds 1 [4Fe-8(NO)] cluster per subunit.</text>
</comment>
<keyword evidence="5 11" id="KW-0408">Iron</keyword>
<dbReference type="HAMAP" id="MF_01479">
    <property type="entry name" value="WhiB"/>
    <property type="match status" value="1"/>
</dbReference>
<sequence>MGHMWMSGWAAHGLCRETDPDALFVQGAAQNRAKLICRGCPVRTECLADALDNRIEFGVWGGMTERERRALLRRRPDVTSWAKLLEEARREYREHDRAAQEGPAPGDSRVESR</sequence>
<keyword evidence="8 11" id="KW-0238">DNA-binding</keyword>
<keyword evidence="3 11" id="KW-0004">4Fe-4S</keyword>
<evidence type="ECO:0000256" key="5">
    <source>
        <dbReference type="ARBA" id="ARBA00023004"/>
    </source>
</evidence>
<dbReference type="Proteomes" id="UP000578077">
    <property type="component" value="Unassembled WGS sequence"/>
</dbReference>
<feature type="binding site" evidence="11">
    <location>
        <position position="46"/>
    </location>
    <ligand>
        <name>[4Fe-4S] cluster</name>
        <dbReference type="ChEBI" id="CHEBI:49883"/>
    </ligand>
</feature>
<feature type="domain" description="4Fe-4S Wbl-type" evidence="13">
    <location>
        <begin position="14"/>
        <end position="70"/>
    </location>
</feature>
<comment type="caution">
    <text evidence="14">The sequence shown here is derived from an EMBL/GenBank/DDBJ whole genome shotgun (WGS) entry which is preliminary data.</text>
</comment>
<evidence type="ECO:0000256" key="4">
    <source>
        <dbReference type="ARBA" id="ARBA00022723"/>
    </source>
</evidence>
<evidence type="ECO:0000256" key="10">
    <source>
        <dbReference type="ARBA" id="ARBA00023163"/>
    </source>
</evidence>
<feature type="binding site" evidence="11">
    <location>
        <position position="15"/>
    </location>
    <ligand>
        <name>[4Fe-4S] cluster</name>
        <dbReference type="ChEBI" id="CHEBI:49883"/>
    </ligand>
</feature>
<evidence type="ECO:0000313" key="14">
    <source>
        <dbReference type="EMBL" id="MBB5998916.1"/>
    </source>
</evidence>
<dbReference type="GO" id="GO:0046872">
    <property type="term" value="F:metal ion binding"/>
    <property type="evidence" value="ECO:0007669"/>
    <property type="project" value="UniProtKB-KW"/>
</dbReference>
<evidence type="ECO:0000256" key="11">
    <source>
        <dbReference type="HAMAP-Rule" id="MF_01479"/>
    </source>
</evidence>
<comment type="PTM">
    <text evidence="11">Upon Fe-S cluster removal intramolecular disulfide bonds are formed.</text>
</comment>
<dbReference type="EMBL" id="JACHLY010000001">
    <property type="protein sequence ID" value="MBB5998916.1"/>
    <property type="molecule type" value="Genomic_DNA"/>
</dbReference>
<protein>
    <recommendedName>
        <fullName evidence="11">Transcriptional regulator WhiB</fullName>
    </recommendedName>
</protein>
<keyword evidence="7 11" id="KW-0805">Transcription regulation</keyword>
<dbReference type="GO" id="GO:0045454">
    <property type="term" value="P:cell redox homeostasis"/>
    <property type="evidence" value="ECO:0007669"/>
    <property type="project" value="TreeGrafter"/>
</dbReference>
<dbReference type="GO" id="GO:0045892">
    <property type="term" value="P:negative regulation of DNA-templated transcription"/>
    <property type="evidence" value="ECO:0007669"/>
    <property type="project" value="TreeGrafter"/>
</dbReference>
<evidence type="ECO:0000256" key="1">
    <source>
        <dbReference type="ARBA" id="ARBA00004496"/>
    </source>
</evidence>
<feature type="binding site" evidence="11">
    <location>
        <position position="40"/>
    </location>
    <ligand>
        <name>[4Fe-4S] cluster</name>
        <dbReference type="ChEBI" id="CHEBI:49883"/>
    </ligand>
</feature>
<organism evidence="14 15">
    <name type="scientific">Streptomonospora salina</name>
    <dbReference type="NCBI Taxonomy" id="104205"/>
    <lineage>
        <taxon>Bacteria</taxon>
        <taxon>Bacillati</taxon>
        <taxon>Actinomycetota</taxon>
        <taxon>Actinomycetes</taxon>
        <taxon>Streptosporangiales</taxon>
        <taxon>Nocardiopsidaceae</taxon>
        <taxon>Streptomonospora</taxon>
    </lineage>
</organism>
<comment type="subcellular location">
    <subcellularLocation>
        <location evidence="1 11">Cytoplasm</location>
    </subcellularLocation>
</comment>
<accession>A0A841E7D0</accession>
<evidence type="ECO:0000259" key="13">
    <source>
        <dbReference type="PROSITE" id="PS51674"/>
    </source>
</evidence>
<evidence type="ECO:0000256" key="2">
    <source>
        <dbReference type="ARBA" id="ARBA00006597"/>
    </source>
</evidence>
<dbReference type="InterPro" id="IPR003482">
    <property type="entry name" value="Whib"/>
</dbReference>
<evidence type="ECO:0000256" key="6">
    <source>
        <dbReference type="ARBA" id="ARBA00023014"/>
    </source>
</evidence>
<dbReference type="GO" id="GO:0051539">
    <property type="term" value="F:4 iron, 4 sulfur cluster binding"/>
    <property type="evidence" value="ECO:0007669"/>
    <property type="project" value="UniProtKB-UniRule"/>
</dbReference>
<evidence type="ECO:0000256" key="3">
    <source>
        <dbReference type="ARBA" id="ARBA00022485"/>
    </source>
</evidence>
<comment type="PTM">
    <text evidence="11">The Fe-S cluster can be nitrosylated by nitric oxide (NO).</text>
</comment>
<feature type="region of interest" description="Disordered" evidence="12">
    <location>
        <begin position="92"/>
        <end position="113"/>
    </location>
</feature>
<keyword evidence="10 11" id="KW-0804">Transcription</keyword>
<dbReference type="InterPro" id="IPR034768">
    <property type="entry name" value="4FE4S_WBL"/>
</dbReference>
<evidence type="ECO:0000256" key="12">
    <source>
        <dbReference type="SAM" id="MobiDB-lite"/>
    </source>
</evidence>
<keyword evidence="9 11" id="KW-1015">Disulfide bond</keyword>
<proteinExistence type="inferred from homology"/>
<name>A0A841E7D0_9ACTN</name>